<dbReference type="EMBL" id="CAXITT010000658">
    <property type="protein sequence ID" value="CAL1544908.1"/>
    <property type="molecule type" value="Genomic_DNA"/>
</dbReference>
<evidence type="ECO:0000256" key="1">
    <source>
        <dbReference type="SAM" id="SignalP"/>
    </source>
</evidence>
<proteinExistence type="predicted"/>
<keyword evidence="3" id="KW-1185">Reference proteome</keyword>
<name>A0AAV2IJE8_LYMST</name>
<feature type="chain" id="PRO_5043707659" evidence="1">
    <location>
        <begin position="23"/>
        <end position="180"/>
    </location>
</feature>
<sequence>MNGRVVLALCFTIICITSKVVSQTIRAFQSYIEDPACKRYGVARVRTDIVKFTATLDVTDNVDLKYWFRFIVMHETLENPWTSVWDKMVDNILLGACNDFVSKKRVGRTEYQTCSRDPRNRNWLNVDIATRAIAKFNMTKIIGLWYNRDLGYVKTNIVIRYPRVIEAAKETLMVDSDIMP</sequence>
<gene>
    <name evidence="2" type="ORF">GSLYS_00018391001</name>
</gene>
<comment type="caution">
    <text evidence="2">The sequence shown here is derived from an EMBL/GenBank/DDBJ whole genome shotgun (WGS) entry which is preliminary data.</text>
</comment>
<dbReference type="AlphaFoldDB" id="A0AAV2IJE8"/>
<accession>A0AAV2IJE8</accession>
<feature type="signal peptide" evidence="1">
    <location>
        <begin position="1"/>
        <end position="22"/>
    </location>
</feature>
<feature type="non-terminal residue" evidence="2">
    <location>
        <position position="180"/>
    </location>
</feature>
<keyword evidence="1" id="KW-0732">Signal</keyword>
<organism evidence="2 3">
    <name type="scientific">Lymnaea stagnalis</name>
    <name type="common">Great pond snail</name>
    <name type="synonym">Helix stagnalis</name>
    <dbReference type="NCBI Taxonomy" id="6523"/>
    <lineage>
        <taxon>Eukaryota</taxon>
        <taxon>Metazoa</taxon>
        <taxon>Spiralia</taxon>
        <taxon>Lophotrochozoa</taxon>
        <taxon>Mollusca</taxon>
        <taxon>Gastropoda</taxon>
        <taxon>Heterobranchia</taxon>
        <taxon>Euthyneura</taxon>
        <taxon>Panpulmonata</taxon>
        <taxon>Hygrophila</taxon>
        <taxon>Lymnaeoidea</taxon>
        <taxon>Lymnaeidae</taxon>
        <taxon>Lymnaea</taxon>
    </lineage>
</organism>
<evidence type="ECO:0000313" key="3">
    <source>
        <dbReference type="Proteomes" id="UP001497497"/>
    </source>
</evidence>
<reference evidence="2 3" key="1">
    <citation type="submission" date="2024-04" db="EMBL/GenBank/DDBJ databases">
        <authorList>
            <consortium name="Genoscope - CEA"/>
            <person name="William W."/>
        </authorList>
    </citation>
    <scope>NUCLEOTIDE SEQUENCE [LARGE SCALE GENOMIC DNA]</scope>
</reference>
<evidence type="ECO:0000313" key="2">
    <source>
        <dbReference type="EMBL" id="CAL1544908.1"/>
    </source>
</evidence>
<dbReference type="Proteomes" id="UP001497497">
    <property type="component" value="Unassembled WGS sequence"/>
</dbReference>
<protein>
    <submittedName>
        <fullName evidence="2">Uncharacterized protein</fullName>
    </submittedName>
</protein>